<keyword evidence="3" id="KW-1185">Reference proteome</keyword>
<reference evidence="3" key="1">
    <citation type="submission" date="2019-08" db="EMBL/GenBank/DDBJ databases">
        <title>Limnoglobus roseus gen. nov., sp. nov., a novel freshwater planctomycete with a giant genome from the family Gemmataceae.</title>
        <authorList>
            <person name="Kulichevskaya I.S."/>
            <person name="Naumoff D.G."/>
            <person name="Miroshnikov K."/>
            <person name="Ivanova A."/>
            <person name="Philippov D.A."/>
            <person name="Hakobyan A."/>
            <person name="Rijpstra I.C."/>
            <person name="Sinninghe Damste J.S."/>
            <person name="Liesack W."/>
            <person name="Dedysh S.N."/>
        </authorList>
    </citation>
    <scope>NUCLEOTIDE SEQUENCE [LARGE SCALE GENOMIC DNA]</scope>
    <source>
        <strain evidence="3">PX52</strain>
    </source>
</reference>
<evidence type="ECO:0000313" key="2">
    <source>
        <dbReference type="EMBL" id="QEL13894.1"/>
    </source>
</evidence>
<name>A0A5C1A9U4_9BACT</name>
<organism evidence="2 3">
    <name type="scientific">Limnoglobus roseus</name>
    <dbReference type="NCBI Taxonomy" id="2598579"/>
    <lineage>
        <taxon>Bacteria</taxon>
        <taxon>Pseudomonadati</taxon>
        <taxon>Planctomycetota</taxon>
        <taxon>Planctomycetia</taxon>
        <taxon>Gemmatales</taxon>
        <taxon>Gemmataceae</taxon>
        <taxon>Limnoglobus</taxon>
    </lineage>
</organism>
<evidence type="ECO:0000259" key="1">
    <source>
        <dbReference type="Pfam" id="PF12867"/>
    </source>
</evidence>
<accession>A0A5C1A9U4</accession>
<dbReference type="KEGG" id="lrs:PX52LOC_00752"/>
<proteinExistence type="predicted"/>
<dbReference type="Pfam" id="PF12867">
    <property type="entry name" value="DinB_2"/>
    <property type="match status" value="1"/>
</dbReference>
<dbReference type="AlphaFoldDB" id="A0A5C1A9U4"/>
<dbReference type="EMBL" id="CP042425">
    <property type="protein sequence ID" value="QEL13894.1"/>
    <property type="molecule type" value="Genomic_DNA"/>
</dbReference>
<feature type="domain" description="DinB-like" evidence="1">
    <location>
        <begin position="11"/>
        <end position="153"/>
    </location>
</feature>
<dbReference type="InterPro" id="IPR034660">
    <property type="entry name" value="DinB/YfiT-like"/>
</dbReference>
<dbReference type="SUPFAM" id="SSF109854">
    <property type="entry name" value="DinB/YfiT-like putative metalloenzymes"/>
    <property type="match status" value="1"/>
</dbReference>
<dbReference type="InterPro" id="IPR024775">
    <property type="entry name" value="DinB-like"/>
</dbReference>
<dbReference type="Gene3D" id="1.20.120.450">
    <property type="entry name" value="dinb family like domain"/>
    <property type="match status" value="1"/>
</dbReference>
<protein>
    <submittedName>
        <fullName evidence="2">DinB family protein</fullName>
    </submittedName>
</protein>
<dbReference type="OrthoDB" id="287241at2"/>
<evidence type="ECO:0000313" key="3">
    <source>
        <dbReference type="Proteomes" id="UP000324974"/>
    </source>
</evidence>
<sequence length="166" mass="19111">MTRIQTALDQMAFARRYTVGLIDTIPVDQWFVMPQPGTTHVAWQVGHLAMAQYRVCIERWRGIRPEDERLISTHFLNLFLRDSDPNADAATYPPAAEIREVFDRVSDFTMATVAAYDEAEFDLPMHAPHKYCKTRGECLFWASAHEMLHAGQIGLLRRLLGHKPVW</sequence>
<dbReference type="Proteomes" id="UP000324974">
    <property type="component" value="Chromosome"/>
</dbReference>
<gene>
    <name evidence="2" type="ORF">PX52LOC_00752</name>
</gene>
<dbReference type="RefSeq" id="WP_149108824.1">
    <property type="nucleotide sequence ID" value="NZ_CP042425.1"/>
</dbReference>